<dbReference type="HAMAP" id="MF_01963">
    <property type="entry name" value="MTAP"/>
    <property type="match status" value="1"/>
</dbReference>
<gene>
    <name evidence="5" type="ORF">SAMN05421693_11518</name>
</gene>
<dbReference type="EMBL" id="FOFO01000015">
    <property type="protein sequence ID" value="SEQ04643.1"/>
    <property type="molecule type" value="Genomic_DNA"/>
</dbReference>
<dbReference type="InterPro" id="IPR000845">
    <property type="entry name" value="Nucleoside_phosphorylase_d"/>
</dbReference>
<dbReference type="SUPFAM" id="SSF53167">
    <property type="entry name" value="Purine and uridine phosphorylases"/>
    <property type="match status" value="1"/>
</dbReference>
<keyword evidence="3" id="KW-0660">Purine salvage</keyword>
<dbReference type="EC" id="2.4.2.44" evidence="3"/>
<feature type="binding site" evidence="3">
    <location>
        <begin position="211"/>
        <end position="213"/>
    </location>
    <ligand>
        <name>substrate</name>
    </ligand>
</feature>
<feature type="domain" description="Nucleoside phosphorylase" evidence="4">
    <location>
        <begin position="5"/>
        <end position="247"/>
    </location>
</feature>
<evidence type="ECO:0000313" key="6">
    <source>
        <dbReference type="Proteomes" id="UP000199496"/>
    </source>
</evidence>
<comment type="miscellaneous">
    <text evidence="3">Although this enzyme belongs to the family of MTA phosphorylases based on sequence homology, it has been shown that conserved amino acid substitutions in the substrate binding pocket convert the substrate specificity of this enzyme from 6-aminopurines to 6-oxopurines.</text>
</comment>
<organism evidence="5 6">
    <name type="scientific">Ectothiorhodospira magna</name>
    <dbReference type="NCBI Taxonomy" id="867345"/>
    <lineage>
        <taxon>Bacteria</taxon>
        <taxon>Pseudomonadati</taxon>
        <taxon>Pseudomonadota</taxon>
        <taxon>Gammaproteobacteria</taxon>
        <taxon>Chromatiales</taxon>
        <taxon>Ectothiorhodospiraceae</taxon>
        <taxon>Ectothiorhodospira</taxon>
    </lineage>
</organism>
<comment type="subunit">
    <text evidence="3">Homotrimer.</text>
</comment>
<dbReference type="GO" id="GO:0006166">
    <property type="term" value="P:purine ribonucleoside salvage"/>
    <property type="evidence" value="ECO:0007669"/>
    <property type="project" value="UniProtKB-UniRule"/>
</dbReference>
<dbReference type="NCBIfam" id="NF006599">
    <property type="entry name" value="PRK09136.1"/>
    <property type="match status" value="1"/>
</dbReference>
<comment type="function">
    <text evidence="3">Catalyzes the reversible phosphorylation of S-methyl-5'-thioinosine (MTI) to hypoxanthine and 5-methylthioribose-1-phosphate. Involved in the breakdown of S-methyl-5'-thioadenosine (MTA), a major by-product of polyamine biosynthesis. Catabolism of (MTA) occurs via deamination to MTI and phosphorolysis to hypoxanthine.</text>
</comment>
<accession>A0A1H9CVL8</accession>
<comment type="similarity">
    <text evidence="3">Belongs to the PNP/MTAP phosphorylase family. MTAP subfamily.</text>
</comment>
<evidence type="ECO:0000256" key="3">
    <source>
        <dbReference type="HAMAP-Rule" id="MF_01963"/>
    </source>
</evidence>
<protein>
    <recommendedName>
        <fullName evidence="3">Probable S-methyl-5'-thioinosine phosphorylase</fullName>
        <ecNumber evidence="3">2.4.2.44</ecNumber>
    </recommendedName>
    <alternativeName>
        <fullName evidence="3">5'-methylthioinosine phosphorylase</fullName>
        <shortName evidence="3">MTI phosphorylase</shortName>
        <shortName evidence="3">MTIP</shortName>
    </alternativeName>
</protein>
<dbReference type="Pfam" id="PF01048">
    <property type="entry name" value="PNP_UDP_1"/>
    <property type="match status" value="1"/>
</dbReference>
<dbReference type="UniPathway" id="UPA00606"/>
<evidence type="ECO:0000313" key="5">
    <source>
        <dbReference type="EMBL" id="SEQ04643.1"/>
    </source>
</evidence>
<dbReference type="RefSeq" id="WP_090206645.1">
    <property type="nucleotide sequence ID" value="NZ_FOFO01000015.1"/>
</dbReference>
<feature type="site" description="Important for substrate specificity" evidence="3">
    <location>
        <position position="169"/>
    </location>
</feature>
<comment type="caution">
    <text evidence="3">Lacks conserved residue(s) required for the propagation of feature annotation.</text>
</comment>
<comment type="pathway">
    <text evidence="3">Purine metabolism; purine nucleoside salvage.</text>
</comment>
<dbReference type="PANTHER" id="PTHR42679">
    <property type="entry name" value="S-METHYL-5'-THIOADENOSINE PHOSPHORYLASE"/>
    <property type="match status" value="1"/>
</dbReference>
<dbReference type="STRING" id="867345.SAMN05421693_11518"/>
<feature type="site" description="Important for substrate specificity" evidence="3">
    <location>
        <position position="225"/>
    </location>
</feature>
<dbReference type="PANTHER" id="PTHR42679:SF2">
    <property type="entry name" value="S-METHYL-5'-THIOADENOSINE PHOSPHORYLASE"/>
    <property type="match status" value="1"/>
</dbReference>
<feature type="binding site" evidence="3">
    <location>
        <position position="188"/>
    </location>
    <ligand>
        <name>phosphate</name>
        <dbReference type="ChEBI" id="CHEBI:43474"/>
    </ligand>
</feature>
<dbReference type="GO" id="GO:0019509">
    <property type="term" value="P:L-methionine salvage from methylthioadenosine"/>
    <property type="evidence" value="ECO:0007669"/>
    <property type="project" value="TreeGrafter"/>
</dbReference>
<proteinExistence type="inferred from homology"/>
<feature type="binding site" evidence="3">
    <location>
        <position position="187"/>
    </location>
    <ligand>
        <name>substrate</name>
    </ligand>
</feature>
<sequence>MTDTTIAIIGGTGLTSLKGLEITRREVMHTPYGEPSGPITHGVLAGREVMFLARHGYGHTIPPHRINYRANLWALKNAGIHRVVAVAAVGGITAEMAPPRLVFPDQIIDYTWSRGHTLFEADLSHVTHVDFTHPYCEELRHALIQEARQIGLDFVDRGTYGATQGPRLETAAEVNRLERDGCDIVGMTGMPEAALARELELCYATCAVVANWAAGRGEGQGEISMEEVDRNVAEGMVNVRTLLENIIPTL</sequence>
<reference evidence="5 6" key="1">
    <citation type="submission" date="2016-10" db="EMBL/GenBank/DDBJ databases">
        <authorList>
            <person name="de Groot N.N."/>
        </authorList>
    </citation>
    <scope>NUCLEOTIDE SEQUENCE [LARGE SCALE GENOMIC DNA]</scope>
    <source>
        <strain evidence="5 6">B7-7</strain>
    </source>
</reference>
<dbReference type="OrthoDB" id="1523230at2"/>
<dbReference type="AlphaFoldDB" id="A0A1H9CVL8"/>
<evidence type="ECO:0000256" key="2">
    <source>
        <dbReference type="ARBA" id="ARBA00022679"/>
    </source>
</evidence>
<dbReference type="InterPro" id="IPR035994">
    <property type="entry name" value="Nucleoside_phosphorylase_sf"/>
</dbReference>
<dbReference type="InterPro" id="IPR010044">
    <property type="entry name" value="MTAP"/>
</dbReference>
<evidence type="ECO:0000256" key="1">
    <source>
        <dbReference type="ARBA" id="ARBA00022676"/>
    </source>
</evidence>
<dbReference type="NCBIfam" id="TIGR01694">
    <property type="entry name" value="MTAP"/>
    <property type="match status" value="1"/>
</dbReference>
<feature type="binding site" evidence="3">
    <location>
        <position position="12"/>
    </location>
    <ligand>
        <name>phosphate</name>
        <dbReference type="ChEBI" id="CHEBI:43474"/>
    </ligand>
</feature>
<dbReference type="Proteomes" id="UP000199496">
    <property type="component" value="Unassembled WGS sequence"/>
</dbReference>
<evidence type="ECO:0000259" key="4">
    <source>
        <dbReference type="Pfam" id="PF01048"/>
    </source>
</evidence>
<keyword evidence="6" id="KW-1185">Reference proteome</keyword>
<dbReference type="Gene3D" id="3.40.50.1580">
    <property type="entry name" value="Nucleoside phosphorylase domain"/>
    <property type="match status" value="1"/>
</dbReference>
<comment type="catalytic activity">
    <reaction evidence="3">
        <text>S-methyl-5'-thioinosine + phosphate = 5-(methylsulfanyl)-alpha-D-ribose 1-phosphate + hypoxanthine</text>
        <dbReference type="Rhea" id="RHEA:30643"/>
        <dbReference type="ChEBI" id="CHEBI:17368"/>
        <dbReference type="ChEBI" id="CHEBI:43474"/>
        <dbReference type="ChEBI" id="CHEBI:48595"/>
        <dbReference type="ChEBI" id="CHEBI:58533"/>
        <dbReference type="EC" id="2.4.2.44"/>
    </reaction>
</comment>
<keyword evidence="1 3" id="KW-0328">Glycosyltransferase</keyword>
<dbReference type="GO" id="GO:0005829">
    <property type="term" value="C:cytosol"/>
    <property type="evidence" value="ECO:0007669"/>
    <property type="project" value="TreeGrafter"/>
</dbReference>
<feature type="binding site" evidence="3">
    <location>
        <begin position="54"/>
        <end position="55"/>
    </location>
    <ligand>
        <name>phosphate</name>
        <dbReference type="ChEBI" id="CHEBI:43474"/>
    </ligand>
</feature>
<name>A0A1H9CVL8_9GAMM</name>
<keyword evidence="2 3" id="KW-0808">Transferase</keyword>
<dbReference type="CDD" id="cd09010">
    <property type="entry name" value="MTAP_SsMTAPII_like_MTIP"/>
    <property type="match status" value="1"/>
</dbReference>
<dbReference type="GO" id="GO:0017061">
    <property type="term" value="F:S-methyl-5-thioadenosine phosphorylase activity"/>
    <property type="evidence" value="ECO:0007669"/>
    <property type="project" value="InterPro"/>
</dbReference>